<evidence type="ECO:0000313" key="4">
    <source>
        <dbReference type="Proteomes" id="UP000198960"/>
    </source>
</evidence>
<dbReference type="AlphaFoldDB" id="A0A1H8T6C4"/>
<organism evidence="3 4">
    <name type="scientific">Trujillonella endophytica</name>
    <dbReference type="NCBI Taxonomy" id="673521"/>
    <lineage>
        <taxon>Bacteria</taxon>
        <taxon>Bacillati</taxon>
        <taxon>Actinomycetota</taxon>
        <taxon>Actinomycetes</taxon>
        <taxon>Geodermatophilales</taxon>
        <taxon>Geodermatophilaceae</taxon>
        <taxon>Trujillonella</taxon>
    </lineage>
</organism>
<sequence>MSTAPGPGGGTAGSPTDAAPLGELGFYTLAGHSDSPRDLVREVQEAEALGLGSAFVSERLALKEAATLCGAAAAVTSTLGIATAATNHNTRHPLVTASIASTMHRLTGGRFTLGLGRGVAPMHAAMGLSTVTNAQLEDVTGILRTLWRGGAVVDHDGPAGTFPNLRQDATFDEDIPLLLVAIGPRSAELAGRVMDALVLHTFYSDEALTNAVAAARRGAEQAGRDPAGVRVWSVLATVGDHVPEDLRLKKTVGRLASYLRGYGDVLVAANGWDPAVLERFRADPFVRGFVGAFDARATQDELEYLAALMPDEWLAVTASGSPEQCAAAVVRQLDLGADSVILHGATPSELAPILPAYRAVRPAGLAGMPLNPGRSGP</sequence>
<dbReference type="InterPro" id="IPR022378">
    <property type="entry name" value="F420_OxRdatse_MSMEG2249_pred"/>
</dbReference>
<gene>
    <name evidence="3" type="ORF">SAMN05660991_02099</name>
</gene>
<keyword evidence="1" id="KW-0560">Oxidoreductase</keyword>
<dbReference type="EMBL" id="FOEE01000005">
    <property type="protein sequence ID" value="SEO86477.1"/>
    <property type="molecule type" value="Genomic_DNA"/>
</dbReference>
<dbReference type="PANTHER" id="PTHR43244:SF1">
    <property type="entry name" value="5,10-METHYLENETETRAHYDROMETHANOPTERIN REDUCTASE"/>
    <property type="match status" value="1"/>
</dbReference>
<dbReference type="NCBIfam" id="TIGR03857">
    <property type="entry name" value="F420_MSMEG_2249"/>
    <property type="match status" value="1"/>
</dbReference>
<name>A0A1H8T6C4_9ACTN</name>
<keyword evidence="4" id="KW-1185">Reference proteome</keyword>
<dbReference type="PANTHER" id="PTHR43244">
    <property type="match status" value="1"/>
</dbReference>
<dbReference type="Gene3D" id="3.20.20.30">
    <property type="entry name" value="Luciferase-like domain"/>
    <property type="match status" value="1"/>
</dbReference>
<dbReference type="STRING" id="673521.SAMN05660991_02099"/>
<feature type="domain" description="Luciferase-like" evidence="2">
    <location>
        <begin position="34"/>
        <end position="338"/>
    </location>
</feature>
<dbReference type="InterPro" id="IPR011251">
    <property type="entry name" value="Luciferase-like_dom"/>
</dbReference>
<evidence type="ECO:0000313" key="3">
    <source>
        <dbReference type="EMBL" id="SEO86477.1"/>
    </source>
</evidence>
<protein>
    <submittedName>
        <fullName evidence="3">Probable F420-dependent oxidoreductase, MSMEG_2249 family</fullName>
    </submittedName>
</protein>
<proteinExistence type="predicted"/>
<dbReference type="GO" id="GO:0016705">
    <property type="term" value="F:oxidoreductase activity, acting on paired donors, with incorporation or reduction of molecular oxygen"/>
    <property type="evidence" value="ECO:0007669"/>
    <property type="project" value="InterPro"/>
</dbReference>
<reference evidence="4" key="1">
    <citation type="submission" date="2016-10" db="EMBL/GenBank/DDBJ databases">
        <authorList>
            <person name="Varghese N."/>
            <person name="Submissions S."/>
        </authorList>
    </citation>
    <scope>NUCLEOTIDE SEQUENCE [LARGE SCALE GENOMIC DNA]</scope>
    <source>
        <strain evidence="4">DSM 45413</strain>
    </source>
</reference>
<accession>A0A1H8T6C4</accession>
<dbReference type="RefSeq" id="WP_091942786.1">
    <property type="nucleotide sequence ID" value="NZ_FOEE01000005.1"/>
</dbReference>
<dbReference type="SUPFAM" id="SSF51679">
    <property type="entry name" value="Bacterial luciferase-like"/>
    <property type="match status" value="1"/>
</dbReference>
<evidence type="ECO:0000256" key="1">
    <source>
        <dbReference type="ARBA" id="ARBA00023002"/>
    </source>
</evidence>
<dbReference type="Proteomes" id="UP000198960">
    <property type="component" value="Unassembled WGS sequence"/>
</dbReference>
<evidence type="ECO:0000259" key="2">
    <source>
        <dbReference type="Pfam" id="PF00296"/>
    </source>
</evidence>
<dbReference type="Pfam" id="PF00296">
    <property type="entry name" value="Bac_luciferase"/>
    <property type="match status" value="1"/>
</dbReference>
<dbReference type="CDD" id="cd01097">
    <property type="entry name" value="Tetrahydromethanopterin_reductase"/>
    <property type="match status" value="1"/>
</dbReference>
<dbReference type="InterPro" id="IPR036661">
    <property type="entry name" value="Luciferase-like_sf"/>
</dbReference>
<dbReference type="InterPro" id="IPR050564">
    <property type="entry name" value="F420-G6PD/mer"/>
</dbReference>
<dbReference type="OrthoDB" id="5723777at2"/>